<evidence type="ECO:0000313" key="3">
    <source>
        <dbReference type="Proteomes" id="UP000199586"/>
    </source>
</evidence>
<dbReference type="RefSeq" id="WP_093333668.1">
    <property type="nucleotide sequence ID" value="NZ_FOXP01000008.1"/>
</dbReference>
<reference evidence="2 3" key="1">
    <citation type="submission" date="2016-10" db="EMBL/GenBank/DDBJ databases">
        <authorList>
            <person name="de Groot N.N."/>
        </authorList>
    </citation>
    <scope>NUCLEOTIDE SEQUENCE [LARGE SCALE GENOMIC DNA]</scope>
    <source>
        <strain evidence="2 3">CGMCC 1.9113</strain>
    </source>
</reference>
<organism evidence="2 3">
    <name type="scientific">Sphingomonas rubra</name>
    <dbReference type="NCBI Taxonomy" id="634430"/>
    <lineage>
        <taxon>Bacteria</taxon>
        <taxon>Pseudomonadati</taxon>
        <taxon>Pseudomonadota</taxon>
        <taxon>Alphaproteobacteria</taxon>
        <taxon>Sphingomonadales</taxon>
        <taxon>Sphingomonadaceae</taxon>
        <taxon>Sphingomonas</taxon>
    </lineage>
</organism>
<proteinExistence type="predicted"/>
<name>A0A1I5TGP4_9SPHN</name>
<dbReference type="OrthoDB" id="9994309at2"/>
<keyword evidence="1" id="KW-0812">Transmembrane</keyword>
<keyword evidence="1" id="KW-1133">Transmembrane helix</keyword>
<dbReference type="EMBL" id="FOXP01000008">
    <property type="protein sequence ID" value="SFP82203.1"/>
    <property type="molecule type" value="Genomic_DNA"/>
</dbReference>
<accession>A0A1I5TGP4</accession>
<dbReference type="Proteomes" id="UP000199586">
    <property type="component" value="Unassembled WGS sequence"/>
</dbReference>
<gene>
    <name evidence="2" type="ORF">SAMN04488241_10819</name>
</gene>
<feature type="transmembrane region" description="Helical" evidence="1">
    <location>
        <begin position="42"/>
        <end position="61"/>
    </location>
</feature>
<dbReference type="STRING" id="634430.SAMN04488241_10819"/>
<feature type="transmembrane region" description="Helical" evidence="1">
    <location>
        <begin position="12"/>
        <end position="30"/>
    </location>
</feature>
<sequence length="84" mass="8770">MGNGTGNDILVLLLLCVGGSIVLAASGMWLHRQRKLTSRGAALVWAIITILPLFGAGLLMMSKHVVEQATGETQSGVNEGPATR</sequence>
<protein>
    <submittedName>
        <fullName evidence="2">Uncharacterized protein</fullName>
    </submittedName>
</protein>
<evidence type="ECO:0000256" key="1">
    <source>
        <dbReference type="SAM" id="Phobius"/>
    </source>
</evidence>
<dbReference type="AlphaFoldDB" id="A0A1I5TGP4"/>
<keyword evidence="3" id="KW-1185">Reference proteome</keyword>
<keyword evidence="1" id="KW-0472">Membrane</keyword>
<evidence type="ECO:0000313" key="2">
    <source>
        <dbReference type="EMBL" id="SFP82203.1"/>
    </source>
</evidence>